<keyword evidence="3 6" id="KW-0732">Signal</keyword>
<evidence type="ECO:0000313" key="9">
    <source>
        <dbReference type="Proteomes" id="UP001501079"/>
    </source>
</evidence>
<evidence type="ECO:0000313" key="8">
    <source>
        <dbReference type="EMBL" id="GAA4167354.1"/>
    </source>
</evidence>
<sequence>MARLGAVIAAVAGAAALALLPAGAASAHDYLVSSTPAANSTVTEPVPSVTLTFDDIVLDEGGHGALVQVTDASGRNFETDCASVNGRSVTAPVALGAPGSYRVTWQVVSADGHPVSDSMQFNYQGPKAGGGHDGPLAKCGKAVRAPAAQSKGAQGGGAEQSASVSPTVIVIISVAGGVVVLAIVAVLLVILLGGRKRKAGEE</sequence>
<dbReference type="InterPro" id="IPR007348">
    <property type="entry name" value="CopC_dom"/>
</dbReference>
<keyword evidence="5" id="KW-1133">Transmembrane helix</keyword>
<dbReference type="EMBL" id="BAABBW010000001">
    <property type="protein sequence ID" value="GAA4167354.1"/>
    <property type="molecule type" value="Genomic_DNA"/>
</dbReference>
<keyword evidence="4" id="KW-0186">Copper</keyword>
<dbReference type="InterPro" id="IPR032694">
    <property type="entry name" value="CopC/D"/>
</dbReference>
<gene>
    <name evidence="8" type="ORF">GCM10022287_00690</name>
</gene>
<dbReference type="Proteomes" id="UP001501079">
    <property type="component" value="Unassembled WGS sequence"/>
</dbReference>
<comment type="caution">
    <text evidence="8">The sequence shown here is derived from an EMBL/GenBank/DDBJ whole genome shotgun (WGS) entry which is preliminary data.</text>
</comment>
<name>A0ABP7ZPK2_9MICO</name>
<dbReference type="Gene3D" id="2.60.40.1220">
    <property type="match status" value="1"/>
</dbReference>
<dbReference type="SUPFAM" id="SSF81296">
    <property type="entry name" value="E set domains"/>
    <property type="match status" value="1"/>
</dbReference>
<organism evidence="8 9">
    <name type="scientific">Gryllotalpicola koreensis</name>
    <dbReference type="NCBI Taxonomy" id="993086"/>
    <lineage>
        <taxon>Bacteria</taxon>
        <taxon>Bacillati</taxon>
        <taxon>Actinomycetota</taxon>
        <taxon>Actinomycetes</taxon>
        <taxon>Micrococcales</taxon>
        <taxon>Microbacteriaceae</taxon>
        <taxon>Gryllotalpicola</taxon>
    </lineage>
</organism>
<evidence type="ECO:0000256" key="5">
    <source>
        <dbReference type="SAM" id="Phobius"/>
    </source>
</evidence>
<keyword evidence="5" id="KW-0812">Transmembrane</keyword>
<dbReference type="Pfam" id="PF04234">
    <property type="entry name" value="CopC"/>
    <property type="match status" value="1"/>
</dbReference>
<feature type="domain" description="CopC" evidence="7">
    <location>
        <begin position="28"/>
        <end position="122"/>
    </location>
</feature>
<feature type="chain" id="PRO_5046965633" description="CopC domain-containing protein" evidence="6">
    <location>
        <begin position="28"/>
        <end position="202"/>
    </location>
</feature>
<dbReference type="PANTHER" id="PTHR34820:SF4">
    <property type="entry name" value="INNER MEMBRANE PROTEIN YEBZ"/>
    <property type="match status" value="1"/>
</dbReference>
<evidence type="ECO:0000256" key="6">
    <source>
        <dbReference type="SAM" id="SignalP"/>
    </source>
</evidence>
<keyword evidence="2" id="KW-0479">Metal-binding</keyword>
<feature type="signal peptide" evidence="6">
    <location>
        <begin position="1"/>
        <end position="27"/>
    </location>
</feature>
<keyword evidence="5" id="KW-0472">Membrane</keyword>
<evidence type="ECO:0000256" key="3">
    <source>
        <dbReference type="ARBA" id="ARBA00022729"/>
    </source>
</evidence>
<dbReference type="InterPro" id="IPR014755">
    <property type="entry name" value="Cu-Rt/internalin_Ig-like"/>
</dbReference>
<reference evidence="9" key="1">
    <citation type="journal article" date="2019" name="Int. J. Syst. Evol. Microbiol.">
        <title>The Global Catalogue of Microorganisms (GCM) 10K type strain sequencing project: providing services to taxonomists for standard genome sequencing and annotation.</title>
        <authorList>
            <consortium name="The Broad Institute Genomics Platform"/>
            <consortium name="The Broad Institute Genome Sequencing Center for Infectious Disease"/>
            <person name="Wu L."/>
            <person name="Ma J."/>
        </authorList>
    </citation>
    <scope>NUCLEOTIDE SEQUENCE [LARGE SCALE GENOMIC DNA]</scope>
    <source>
        <strain evidence="9">JCM 17591</strain>
    </source>
</reference>
<protein>
    <recommendedName>
        <fullName evidence="7">CopC domain-containing protein</fullName>
    </recommendedName>
</protein>
<dbReference type="RefSeq" id="WP_344751249.1">
    <property type="nucleotide sequence ID" value="NZ_BAABBW010000001.1"/>
</dbReference>
<evidence type="ECO:0000256" key="1">
    <source>
        <dbReference type="ARBA" id="ARBA00004196"/>
    </source>
</evidence>
<feature type="transmembrane region" description="Helical" evidence="5">
    <location>
        <begin position="168"/>
        <end position="192"/>
    </location>
</feature>
<evidence type="ECO:0000259" key="7">
    <source>
        <dbReference type="Pfam" id="PF04234"/>
    </source>
</evidence>
<comment type="subcellular location">
    <subcellularLocation>
        <location evidence="1">Cell envelope</location>
    </subcellularLocation>
</comment>
<accession>A0ABP7ZPK2</accession>
<keyword evidence="9" id="KW-1185">Reference proteome</keyword>
<evidence type="ECO:0000256" key="2">
    <source>
        <dbReference type="ARBA" id="ARBA00022723"/>
    </source>
</evidence>
<proteinExistence type="predicted"/>
<evidence type="ECO:0000256" key="4">
    <source>
        <dbReference type="ARBA" id="ARBA00023008"/>
    </source>
</evidence>
<dbReference type="PANTHER" id="PTHR34820">
    <property type="entry name" value="INNER MEMBRANE PROTEIN YEBZ"/>
    <property type="match status" value="1"/>
</dbReference>
<dbReference type="InterPro" id="IPR014756">
    <property type="entry name" value="Ig_E-set"/>
</dbReference>